<keyword evidence="3 4" id="KW-0378">Hydrolase</keyword>
<organism evidence="6 7">
    <name type="scientific">Maliponia aquimaris</name>
    <dbReference type="NCBI Taxonomy" id="1673631"/>
    <lineage>
        <taxon>Bacteria</taxon>
        <taxon>Pseudomonadati</taxon>
        <taxon>Pseudomonadota</taxon>
        <taxon>Alphaproteobacteria</taxon>
        <taxon>Rhodobacterales</taxon>
        <taxon>Paracoccaceae</taxon>
        <taxon>Maliponia</taxon>
    </lineage>
</organism>
<dbReference type="NCBIfam" id="NF001937">
    <property type="entry name" value="PRK00714.1-4"/>
    <property type="match status" value="1"/>
</dbReference>
<reference evidence="6 7" key="1">
    <citation type="submission" date="2017-05" db="EMBL/GenBank/DDBJ databases">
        <authorList>
            <person name="Song R."/>
            <person name="Chenine A.L."/>
            <person name="Ruprecht R.M."/>
        </authorList>
    </citation>
    <scope>NUCLEOTIDE SEQUENCE [LARGE SCALE GENOMIC DNA]</scope>
    <source>
        <strain evidence="6 7">CECT 8898</strain>
    </source>
</reference>
<dbReference type="GO" id="GO:0006753">
    <property type="term" value="P:nucleoside phosphate metabolic process"/>
    <property type="evidence" value="ECO:0007669"/>
    <property type="project" value="TreeGrafter"/>
</dbReference>
<evidence type="ECO:0000256" key="1">
    <source>
        <dbReference type="ARBA" id="ARBA00001936"/>
    </source>
</evidence>
<dbReference type="RefSeq" id="WP_094022319.1">
    <property type="nucleotide sequence ID" value="NZ_FXYF01000010.1"/>
</dbReference>
<dbReference type="AlphaFoldDB" id="A0A238KXC6"/>
<comment type="function">
    <text evidence="4">Accelerates the degradation of transcripts by removing pyrophosphate from the 5'-end of triphosphorylated RNA, leading to a more labile monophosphorylated state that can stimulate subsequent ribonuclease cleavage.</text>
</comment>
<protein>
    <recommendedName>
        <fullName evidence="4">RNA pyrophosphohydrolase</fullName>
        <ecNumber evidence="4">3.6.1.-</ecNumber>
    </recommendedName>
    <alternativeName>
        <fullName evidence="4">(Di)nucleoside polyphosphate hydrolase</fullName>
    </alternativeName>
</protein>
<dbReference type="PROSITE" id="PS00893">
    <property type="entry name" value="NUDIX_BOX"/>
    <property type="match status" value="1"/>
</dbReference>
<proteinExistence type="inferred from homology"/>
<dbReference type="PROSITE" id="PS51462">
    <property type="entry name" value="NUDIX"/>
    <property type="match status" value="1"/>
</dbReference>
<dbReference type="PANTHER" id="PTHR11839:SF22">
    <property type="entry name" value="NUDIX HYDROLASE 26, CHLOROPLASTIC"/>
    <property type="match status" value="1"/>
</dbReference>
<comment type="cofactor">
    <cofactor evidence="2">
        <name>Mg(2+)</name>
        <dbReference type="ChEBI" id="CHEBI:18420"/>
    </cofactor>
</comment>
<evidence type="ECO:0000313" key="6">
    <source>
        <dbReference type="EMBL" id="SMX46862.1"/>
    </source>
</evidence>
<name>A0A238KXC6_9RHOB</name>
<dbReference type="EC" id="3.6.1.-" evidence="4"/>
<dbReference type="InterPro" id="IPR022927">
    <property type="entry name" value="RppH"/>
</dbReference>
<dbReference type="PANTHER" id="PTHR11839">
    <property type="entry name" value="UDP/ADP-SUGAR PYROPHOSPHATASE"/>
    <property type="match status" value="1"/>
</dbReference>
<dbReference type="InterPro" id="IPR015797">
    <property type="entry name" value="NUDIX_hydrolase-like_dom_sf"/>
</dbReference>
<dbReference type="CDD" id="cd03671">
    <property type="entry name" value="NUDIX_Ap4A_hydrolase_plant_like"/>
    <property type="match status" value="1"/>
</dbReference>
<dbReference type="EMBL" id="FXYF01000010">
    <property type="protein sequence ID" value="SMX46862.1"/>
    <property type="molecule type" value="Genomic_DNA"/>
</dbReference>
<dbReference type="HAMAP" id="MF_00298">
    <property type="entry name" value="Nudix_RppH"/>
    <property type="match status" value="1"/>
</dbReference>
<dbReference type="GO" id="GO:0034432">
    <property type="term" value="F:bis(5'-adenosyl)-pentaphosphatase activity"/>
    <property type="evidence" value="ECO:0007669"/>
    <property type="project" value="TreeGrafter"/>
</dbReference>
<evidence type="ECO:0000256" key="3">
    <source>
        <dbReference type="ARBA" id="ARBA00022801"/>
    </source>
</evidence>
<sequence>MTPEEIAHLPYRRNVGVMLVNAKGHAFVGQRYDSEVPAWQMPQGGIDKDEDPRAAALRELQEETGVTPDLVTVEAETEGWITYDLPHDIVPRIWKGRYKGQKQKWFLVRFHGTDDQVRIDADDHQEFSEWRWLAPDEVVAQIVPFKRPVYARVVEEFREHL</sequence>
<dbReference type="Pfam" id="PF00293">
    <property type="entry name" value="NUDIX"/>
    <property type="match status" value="1"/>
</dbReference>
<comment type="cofactor">
    <cofactor evidence="1">
        <name>Mn(2+)</name>
        <dbReference type="ChEBI" id="CHEBI:29035"/>
    </cofactor>
</comment>
<feature type="domain" description="Nudix hydrolase" evidence="5">
    <location>
        <begin position="10"/>
        <end position="155"/>
    </location>
</feature>
<feature type="short sequence motif" description="Nudix box" evidence="4">
    <location>
        <begin position="44"/>
        <end position="65"/>
    </location>
</feature>
<accession>A0A238KXC6</accession>
<keyword evidence="7" id="KW-1185">Reference proteome</keyword>
<dbReference type="InterPro" id="IPR020476">
    <property type="entry name" value="Nudix_hydrolase"/>
</dbReference>
<dbReference type="Gene3D" id="3.90.79.10">
    <property type="entry name" value="Nucleoside Triphosphate Pyrophosphohydrolase"/>
    <property type="match status" value="1"/>
</dbReference>
<dbReference type="InterPro" id="IPR000086">
    <property type="entry name" value="NUDIX_hydrolase_dom"/>
</dbReference>
<evidence type="ECO:0000259" key="5">
    <source>
        <dbReference type="PROSITE" id="PS51462"/>
    </source>
</evidence>
<comment type="similarity">
    <text evidence="4">Belongs to the Nudix hydrolase family. RppH subfamily.</text>
</comment>
<evidence type="ECO:0000313" key="7">
    <source>
        <dbReference type="Proteomes" id="UP000207598"/>
    </source>
</evidence>
<dbReference type="GO" id="GO:0008893">
    <property type="term" value="F:guanosine-3',5'-bis(diphosphate) 3'-diphosphatase activity"/>
    <property type="evidence" value="ECO:0007669"/>
    <property type="project" value="TreeGrafter"/>
</dbReference>
<gene>
    <name evidence="4 6" type="primary">rppH</name>
    <name evidence="4" type="synonym">nudH</name>
    <name evidence="6" type="ORF">MAA8898_03544</name>
</gene>
<comment type="cofactor">
    <cofactor evidence="4">
        <name>a divalent metal cation</name>
        <dbReference type="ChEBI" id="CHEBI:60240"/>
    </cofactor>
</comment>
<dbReference type="OrthoDB" id="9816040at2"/>
<dbReference type="Proteomes" id="UP000207598">
    <property type="component" value="Unassembled WGS sequence"/>
</dbReference>
<dbReference type="InterPro" id="IPR020084">
    <property type="entry name" value="NUDIX_hydrolase_CS"/>
</dbReference>
<dbReference type="GO" id="GO:0019693">
    <property type="term" value="P:ribose phosphate metabolic process"/>
    <property type="evidence" value="ECO:0007669"/>
    <property type="project" value="TreeGrafter"/>
</dbReference>
<evidence type="ECO:0000256" key="4">
    <source>
        <dbReference type="HAMAP-Rule" id="MF_00298"/>
    </source>
</evidence>
<dbReference type="NCBIfam" id="NF001938">
    <property type="entry name" value="PRK00714.1-5"/>
    <property type="match status" value="1"/>
</dbReference>
<dbReference type="SUPFAM" id="SSF55811">
    <property type="entry name" value="Nudix"/>
    <property type="match status" value="1"/>
</dbReference>
<dbReference type="PRINTS" id="PR00502">
    <property type="entry name" value="NUDIXFAMILY"/>
</dbReference>
<evidence type="ECO:0000256" key="2">
    <source>
        <dbReference type="ARBA" id="ARBA00001946"/>
    </source>
</evidence>